<evidence type="ECO:0000313" key="1">
    <source>
        <dbReference type="EMBL" id="PDQ17437.1"/>
    </source>
</evidence>
<proteinExistence type="predicted"/>
<protein>
    <recommendedName>
        <fullName evidence="3">DUF4304 domain-containing protein</fullName>
    </recommendedName>
</protein>
<dbReference type="Pfam" id="PF14137">
    <property type="entry name" value="DUF4304"/>
    <property type="match status" value="1"/>
</dbReference>
<organism evidence="1 2">
    <name type="scientific">Mesorhizobium sanjuanii</name>
    <dbReference type="NCBI Taxonomy" id="2037900"/>
    <lineage>
        <taxon>Bacteria</taxon>
        <taxon>Pseudomonadati</taxon>
        <taxon>Pseudomonadota</taxon>
        <taxon>Alphaproteobacteria</taxon>
        <taxon>Hyphomicrobiales</taxon>
        <taxon>Phyllobacteriaceae</taxon>
        <taxon>Mesorhizobium</taxon>
    </lineage>
</organism>
<reference evidence="1 2" key="1">
    <citation type="submission" date="2017-09" db="EMBL/GenBank/DDBJ databases">
        <title>Mesorhizobum sanjuanii sp. nov. isolated from nodules of Lotus tenuis in saline-alkaline lowlands of Flooding Pampa.</title>
        <authorList>
            <person name="Sannazzaro A.I."/>
            <person name="Torres Tejerizo G.A."/>
            <person name="Fontana F."/>
            <person name="Cumpa Velazquez L.M."/>
            <person name="Hansen L."/>
            <person name="Pistorio M."/>
            <person name="Estrella M.J."/>
        </authorList>
    </citation>
    <scope>NUCLEOTIDE SEQUENCE [LARGE SCALE GENOMIC DNA]</scope>
    <source>
        <strain evidence="1 2">BSA136</strain>
    </source>
</reference>
<keyword evidence="2" id="KW-1185">Reference proteome</keyword>
<dbReference type="Proteomes" id="UP000219182">
    <property type="component" value="Unassembled WGS sequence"/>
</dbReference>
<dbReference type="EMBL" id="NWQG01000261">
    <property type="protein sequence ID" value="PDQ17437.1"/>
    <property type="molecule type" value="Genomic_DNA"/>
</dbReference>
<evidence type="ECO:0008006" key="3">
    <source>
        <dbReference type="Google" id="ProtNLM"/>
    </source>
</evidence>
<name>A0A2A6F663_9HYPH</name>
<dbReference type="InterPro" id="IPR025412">
    <property type="entry name" value="DUF4304"/>
</dbReference>
<comment type="caution">
    <text evidence="1">The sequence shown here is derived from an EMBL/GenBank/DDBJ whole genome shotgun (WGS) entry which is preliminary data.</text>
</comment>
<sequence>MSEGRDIVVQSLAETASRYGFRGVRATNYYREWPETICLLNLQKSSWGPQFYLNAAVWFTRLGPERRPKVPNCHIHWRVNSVMEDGQSKMLTQALDLEYPLPVEQRLSMIKSGVDAYGFRLLSLCDSEDAALRVAEECGPHVLVALAARSQEKAN</sequence>
<accession>A0A2A6F663</accession>
<evidence type="ECO:0000313" key="2">
    <source>
        <dbReference type="Proteomes" id="UP000219182"/>
    </source>
</evidence>
<dbReference type="AlphaFoldDB" id="A0A2A6F663"/>
<gene>
    <name evidence="1" type="ORF">CN311_30045</name>
</gene>
<dbReference type="RefSeq" id="WP_097577213.1">
    <property type="nucleotide sequence ID" value="NZ_NWQG01000261.1"/>
</dbReference>